<name>A0ACA9LR88_9GLOM</name>
<dbReference type="Proteomes" id="UP000789860">
    <property type="component" value="Unassembled WGS sequence"/>
</dbReference>
<accession>A0ACA9LR88</accession>
<protein>
    <submittedName>
        <fullName evidence="1">2532_t:CDS:1</fullName>
    </submittedName>
</protein>
<gene>
    <name evidence="1" type="ORF">SCALOS_LOCUS4786</name>
</gene>
<dbReference type="EMBL" id="CAJVPM010006884">
    <property type="protein sequence ID" value="CAG8539559.1"/>
    <property type="molecule type" value="Genomic_DNA"/>
</dbReference>
<evidence type="ECO:0000313" key="1">
    <source>
        <dbReference type="EMBL" id="CAG8539559.1"/>
    </source>
</evidence>
<evidence type="ECO:0000313" key="2">
    <source>
        <dbReference type="Proteomes" id="UP000789860"/>
    </source>
</evidence>
<sequence>MGNNKSVQSDETEKISLSKWIKTTNKSCIFGNVTTVEDIISRCVNENFNDEKHCQDPLEMNSVSCYKLEDLQNSSFSIAKLARQLCKVGYGELPCFRSQQPSTDFDAIYDFLQFSIVLLKVNPKPIKRATLTDLNTESIYGVKYVALDHEFDRSINKNVVDQIYLELFKELCKIKTEFDSWEKSFNSSALNHFNTGLNIWCSKPKINRKDWASIINEMSSFISVKPINDSKYLEAYITALSLYTFAALSQDHDKTKICSMINRSCELLLSFIHTSTLHNAEGSFAHNSELPGVRLIDIFGGLHQGLKTATIQKFVCEQDNVISTSYTSKFAPGFDKLNILPPITISKNEKWNNITVKIDVAYPSAFSIKTYIDIPQFPELLDMRSETWEFRPNENNVYISQLVFRAISEISSILAIIDPSDNNNEDSDGSSVSSQETMFTVNNDYSRFKKCYYRKVYCGLHGEFYEDQDDIIPNIQSSWVVY</sequence>
<proteinExistence type="predicted"/>
<keyword evidence="2" id="KW-1185">Reference proteome</keyword>
<organism evidence="1 2">
    <name type="scientific">Scutellospora calospora</name>
    <dbReference type="NCBI Taxonomy" id="85575"/>
    <lineage>
        <taxon>Eukaryota</taxon>
        <taxon>Fungi</taxon>
        <taxon>Fungi incertae sedis</taxon>
        <taxon>Mucoromycota</taxon>
        <taxon>Glomeromycotina</taxon>
        <taxon>Glomeromycetes</taxon>
        <taxon>Diversisporales</taxon>
        <taxon>Gigasporaceae</taxon>
        <taxon>Scutellospora</taxon>
    </lineage>
</organism>
<comment type="caution">
    <text evidence="1">The sequence shown here is derived from an EMBL/GenBank/DDBJ whole genome shotgun (WGS) entry which is preliminary data.</text>
</comment>
<reference evidence="1" key="1">
    <citation type="submission" date="2021-06" db="EMBL/GenBank/DDBJ databases">
        <authorList>
            <person name="Kallberg Y."/>
            <person name="Tangrot J."/>
            <person name="Rosling A."/>
        </authorList>
    </citation>
    <scope>NUCLEOTIDE SEQUENCE</scope>
    <source>
        <strain evidence="1">AU212A</strain>
    </source>
</reference>